<organism evidence="7 8">
    <name type="scientific">Streptomyces populi</name>
    <dbReference type="NCBI Taxonomy" id="2058924"/>
    <lineage>
        <taxon>Bacteria</taxon>
        <taxon>Bacillati</taxon>
        <taxon>Actinomycetota</taxon>
        <taxon>Actinomycetes</taxon>
        <taxon>Kitasatosporales</taxon>
        <taxon>Streptomycetaceae</taxon>
        <taxon>Streptomyces</taxon>
    </lineage>
</organism>
<comment type="caution">
    <text evidence="7">The sequence shown here is derived from an EMBL/GenBank/DDBJ whole genome shotgun (WGS) entry which is preliminary data.</text>
</comment>
<evidence type="ECO:0000256" key="3">
    <source>
        <dbReference type="ARBA" id="ARBA00023082"/>
    </source>
</evidence>
<dbReference type="GO" id="GO:0006352">
    <property type="term" value="P:DNA-templated transcription initiation"/>
    <property type="evidence" value="ECO:0007669"/>
    <property type="project" value="InterPro"/>
</dbReference>
<dbReference type="PANTHER" id="PTHR43133">
    <property type="entry name" value="RNA POLYMERASE ECF-TYPE SIGMA FACTO"/>
    <property type="match status" value="1"/>
</dbReference>
<dbReference type="OrthoDB" id="5243867at2"/>
<dbReference type="Gene3D" id="1.10.10.10">
    <property type="entry name" value="Winged helix-like DNA-binding domain superfamily/Winged helix DNA-binding domain"/>
    <property type="match status" value="1"/>
</dbReference>
<dbReference type="SUPFAM" id="SSF88946">
    <property type="entry name" value="Sigma2 domain of RNA polymerase sigma factors"/>
    <property type="match status" value="1"/>
</dbReference>
<evidence type="ECO:0000256" key="2">
    <source>
        <dbReference type="ARBA" id="ARBA00023015"/>
    </source>
</evidence>
<dbReference type="GO" id="GO:0016987">
    <property type="term" value="F:sigma factor activity"/>
    <property type="evidence" value="ECO:0007669"/>
    <property type="project" value="UniProtKB-KW"/>
</dbReference>
<dbReference type="AlphaFoldDB" id="A0A2I0SMU9"/>
<dbReference type="GO" id="GO:0003677">
    <property type="term" value="F:DNA binding"/>
    <property type="evidence" value="ECO:0007669"/>
    <property type="project" value="InterPro"/>
</dbReference>
<dbReference type="CDD" id="cd06171">
    <property type="entry name" value="Sigma70_r4"/>
    <property type="match status" value="1"/>
</dbReference>
<feature type="domain" description="RNA polymerase sigma factor 70 region 4 type 2" evidence="6">
    <location>
        <begin position="120"/>
        <end position="170"/>
    </location>
</feature>
<dbReference type="Gene3D" id="1.10.1740.10">
    <property type="match status" value="1"/>
</dbReference>
<evidence type="ECO:0000256" key="1">
    <source>
        <dbReference type="ARBA" id="ARBA00010641"/>
    </source>
</evidence>
<evidence type="ECO:0000259" key="6">
    <source>
        <dbReference type="Pfam" id="PF08281"/>
    </source>
</evidence>
<protein>
    <submittedName>
        <fullName evidence="7">RNA polymerase subunit sigma</fullName>
    </submittedName>
</protein>
<comment type="similarity">
    <text evidence="1">Belongs to the sigma-70 factor family. ECF subfamily.</text>
</comment>
<keyword evidence="3" id="KW-0731">Sigma factor</keyword>
<dbReference type="RefSeq" id="WP_103550918.1">
    <property type="nucleotide sequence ID" value="NZ_JBHJSK010000034.1"/>
</dbReference>
<reference evidence="7 8" key="1">
    <citation type="submission" date="2017-12" db="EMBL/GenBank/DDBJ databases">
        <title>Streptomyces populusis sp. nov., a novel endophytic actinobacterium isolated from stems of Populus adenopoda Maxim.</title>
        <authorList>
            <person name="Wang Z."/>
        </authorList>
    </citation>
    <scope>NUCLEOTIDE SEQUENCE [LARGE SCALE GENOMIC DNA]</scope>
    <source>
        <strain evidence="7 8">A249</strain>
    </source>
</reference>
<keyword evidence="8" id="KW-1185">Reference proteome</keyword>
<feature type="domain" description="RNA polymerase sigma-70 region 2" evidence="5">
    <location>
        <begin position="21"/>
        <end position="85"/>
    </location>
</feature>
<evidence type="ECO:0000256" key="4">
    <source>
        <dbReference type="ARBA" id="ARBA00023163"/>
    </source>
</evidence>
<dbReference type="Pfam" id="PF04542">
    <property type="entry name" value="Sigma70_r2"/>
    <property type="match status" value="1"/>
</dbReference>
<evidence type="ECO:0000259" key="5">
    <source>
        <dbReference type="Pfam" id="PF04542"/>
    </source>
</evidence>
<dbReference type="SUPFAM" id="SSF88659">
    <property type="entry name" value="Sigma3 and sigma4 domains of RNA polymerase sigma factors"/>
    <property type="match status" value="1"/>
</dbReference>
<dbReference type="InterPro" id="IPR036388">
    <property type="entry name" value="WH-like_DNA-bd_sf"/>
</dbReference>
<dbReference type="InterPro" id="IPR013325">
    <property type="entry name" value="RNA_pol_sigma_r2"/>
</dbReference>
<dbReference type="Pfam" id="PF08281">
    <property type="entry name" value="Sigma70_r4_2"/>
    <property type="match status" value="1"/>
</dbReference>
<proteinExistence type="inferred from homology"/>
<name>A0A2I0SMU9_9ACTN</name>
<dbReference type="InterPro" id="IPR013249">
    <property type="entry name" value="RNA_pol_sigma70_r4_t2"/>
</dbReference>
<keyword evidence="2" id="KW-0805">Transcription regulation</keyword>
<gene>
    <name evidence="7" type="ORF">CW362_20280</name>
</gene>
<dbReference type="Proteomes" id="UP000236178">
    <property type="component" value="Unassembled WGS sequence"/>
</dbReference>
<sequence>MDPDEDLLVRAVSEPAAFEPLVDRHSVALHGYLVRRAPTAADDLLSEVWLQAYATRHTYDAARGPARGWLFGVARNVLARHWQTVSRATDASQAASEIPEGDPWRAVDQRLDAAAMGPELRDGLARLPEPERELLLLVAWEQLTPTEAAAVVGIPAGTARSRLHRARTRLRVALTGTTLTNLTGDFA</sequence>
<dbReference type="PANTHER" id="PTHR43133:SF25">
    <property type="entry name" value="RNA POLYMERASE SIGMA FACTOR RFAY-RELATED"/>
    <property type="match status" value="1"/>
</dbReference>
<dbReference type="InterPro" id="IPR014284">
    <property type="entry name" value="RNA_pol_sigma-70_dom"/>
</dbReference>
<dbReference type="InterPro" id="IPR007627">
    <property type="entry name" value="RNA_pol_sigma70_r2"/>
</dbReference>
<dbReference type="EMBL" id="PJOS01000037">
    <property type="protein sequence ID" value="PKT71255.1"/>
    <property type="molecule type" value="Genomic_DNA"/>
</dbReference>
<evidence type="ECO:0000313" key="8">
    <source>
        <dbReference type="Proteomes" id="UP000236178"/>
    </source>
</evidence>
<evidence type="ECO:0000313" key="7">
    <source>
        <dbReference type="EMBL" id="PKT71255.1"/>
    </source>
</evidence>
<dbReference type="InterPro" id="IPR039425">
    <property type="entry name" value="RNA_pol_sigma-70-like"/>
</dbReference>
<keyword evidence="4" id="KW-0804">Transcription</keyword>
<dbReference type="NCBIfam" id="TIGR02937">
    <property type="entry name" value="sigma70-ECF"/>
    <property type="match status" value="1"/>
</dbReference>
<dbReference type="InterPro" id="IPR013324">
    <property type="entry name" value="RNA_pol_sigma_r3/r4-like"/>
</dbReference>
<accession>A0A2I0SMU9</accession>